<proteinExistence type="predicted"/>
<keyword evidence="5 10" id="KW-0418">Kinase</keyword>
<dbReference type="EC" id="2.7.13.3" evidence="2"/>
<evidence type="ECO:0000313" key="10">
    <source>
        <dbReference type="EMBL" id="SDK38416.1"/>
    </source>
</evidence>
<dbReference type="AlphaFoldDB" id="A0A1G9BFV0"/>
<evidence type="ECO:0000256" key="3">
    <source>
        <dbReference type="ARBA" id="ARBA00022679"/>
    </source>
</evidence>
<dbReference type="InterPro" id="IPR005467">
    <property type="entry name" value="His_kinase_dom"/>
</dbReference>
<keyword evidence="6" id="KW-0067">ATP-binding</keyword>
<dbReference type="InterPro" id="IPR004358">
    <property type="entry name" value="Sig_transdc_His_kin-like_C"/>
</dbReference>
<sequence length="427" mass="49001">MIWMIYFSDKYVTMFIIGLIILYQIYLLVQYVEQTNQKLTRFLESIKYSDFTGSFTRDSGLGSSFRELNNAFEEVINAFQKTRAEKEENLRYLHTVVQHVGIGLIAFDQSQKIELMNTAAKRLLGINHARFVKELSKASPELAALLPTIRANEHALIRLEQDNEKQLSIHATEFKMQGNHYRLVSVQNIQPELEQKELESWRNLTRVLRHEIMNSITPIASLSGTIKEMFDMDTRDMGEAVLMDKETMEDITDGLYTIQKRCNGLVHFVDAYRSFTTIPKPNFEQVSVRSLLARVVNLMKNDYRHTPMVIECQVQPDELEVHADPELIEMVLINLTKNAAEAMLQDSHPLIQLKAFPDAHNRIVVEVCDNGPGIVPEALDKIFIPFYTTKKTGSGIGLSWSRQIMNLHKGTLNVKSKPGQTVFTMRF</sequence>
<name>A0A1G9BFV0_9BACT</name>
<feature type="transmembrane region" description="Helical" evidence="8">
    <location>
        <begin position="12"/>
        <end position="32"/>
    </location>
</feature>
<keyword evidence="4" id="KW-0547">Nucleotide-binding</keyword>
<keyword evidence="11" id="KW-1185">Reference proteome</keyword>
<comment type="catalytic activity">
    <reaction evidence="1">
        <text>ATP + protein L-histidine = ADP + protein N-phospho-L-histidine.</text>
        <dbReference type="EC" id="2.7.13.3"/>
    </reaction>
</comment>
<evidence type="ECO:0000313" key="11">
    <source>
        <dbReference type="Proteomes" id="UP000198510"/>
    </source>
</evidence>
<dbReference type="Proteomes" id="UP000198510">
    <property type="component" value="Unassembled WGS sequence"/>
</dbReference>
<dbReference type="Gene3D" id="3.30.450.20">
    <property type="entry name" value="PAS domain"/>
    <property type="match status" value="1"/>
</dbReference>
<keyword evidence="8" id="KW-0472">Membrane</keyword>
<keyword evidence="8" id="KW-0812">Transmembrane</keyword>
<dbReference type="SUPFAM" id="SSF55874">
    <property type="entry name" value="ATPase domain of HSP90 chaperone/DNA topoisomerase II/histidine kinase"/>
    <property type="match status" value="1"/>
</dbReference>
<dbReference type="InterPro" id="IPR036890">
    <property type="entry name" value="HATPase_C_sf"/>
</dbReference>
<feature type="domain" description="Histidine kinase" evidence="9">
    <location>
        <begin position="207"/>
        <end position="427"/>
    </location>
</feature>
<dbReference type="PRINTS" id="PR00344">
    <property type="entry name" value="BCTRLSENSOR"/>
</dbReference>
<evidence type="ECO:0000259" key="9">
    <source>
        <dbReference type="PROSITE" id="PS50109"/>
    </source>
</evidence>
<gene>
    <name evidence="10" type="ORF">SAMN05421823_102605</name>
</gene>
<accession>A0A1G9BFV0</accession>
<dbReference type="GO" id="GO:0005524">
    <property type="term" value="F:ATP binding"/>
    <property type="evidence" value="ECO:0007669"/>
    <property type="project" value="UniProtKB-KW"/>
</dbReference>
<dbReference type="PANTHER" id="PTHR43065">
    <property type="entry name" value="SENSOR HISTIDINE KINASE"/>
    <property type="match status" value="1"/>
</dbReference>
<dbReference type="PROSITE" id="PS50109">
    <property type="entry name" value="HIS_KIN"/>
    <property type="match status" value="1"/>
</dbReference>
<keyword evidence="7" id="KW-0902">Two-component regulatory system</keyword>
<evidence type="ECO:0000256" key="6">
    <source>
        <dbReference type="ARBA" id="ARBA00022840"/>
    </source>
</evidence>
<dbReference type="GO" id="GO:0000160">
    <property type="term" value="P:phosphorelay signal transduction system"/>
    <property type="evidence" value="ECO:0007669"/>
    <property type="project" value="UniProtKB-KW"/>
</dbReference>
<dbReference type="SMART" id="SM00387">
    <property type="entry name" value="HATPase_c"/>
    <property type="match status" value="1"/>
</dbReference>
<dbReference type="STRING" id="1075417.SAMN05421823_102605"/>
<keyword evidence="3" id="KW-0808">Transferase</keyword>
<dbReference type="GO" id="GO:0004673">
    <property type="term" value="F:protein histidine kinase activity"/>
    <property type="evidence" value="ECO:0007669"/>
    <property type="project" value="UniProtKB-EC"/>
</dbReference>
<evidence type="ECO:0000256" key="5">
    <source>
        <dbReference type="ARBA" id="ARBA00022777"/>
    </source>
</evidence>
<dbReference type="Gene3D" id="3.30.565.10">
    <property type="entry name" value="Histidine kinase-like ATPase, C-terminal domain"/>
    <property type="match status" value="1"/>
</dbReference>
<evidence type="ECO:0000256" key="2">
    <source>
        <dbReference type="ARBA" id="ARBA00012438"/>
    </source>
</evidence>
<keyword evidence="8" id="KW-1133">Transmembrane helix</keyword>
<dbReference type="Pfam" id="PF02518">
    <property type="entry name" value="HATPase_c"/>
    <property type="match status" value="1"/>
</dbReference>
<reference evidence="10 11" key="1">
    <citation type="submission" date="2016-10" db="EMBL/GenBank/DDBJ databases">
        <authorList>
            <person name="de Groot N.N."/>
        </authorList>
    </citation>
    <scope>NUCLEOTIDE SEQUENCE [LARGE SCALE GENOMIC DNA]</scope>
    <source>
        <strain evidence="10 11">DSM 25186</strain>
    </source>
</reference>
<evidence type="ECO:0000256" key="8">
    <source>
        <dbReference type="SAM" id="Phobius"/>
    </source>
</evidence>
<dbReference type="EMBL" id="FNFO01000002">
    <property type="protein sequence ID" value="SDK38416.1"/>
    <property type="molecule type" value="Genomic_DNA"/>
</dbReference>
<evidence type="ECO:0000256" key="1">
    <source>
        <dbReference type="ARBA" id="ARBA00000085"/>
    </source>
</evidence>
<protein>
    <recommendedName>
        <fullName evidence="2">histidine kinase</fullName>
        <ecNumber evidence="2">2.7.13.3</ecNumber>
    </recommendedName>
</protein>
<dbReference type="PANTHER" id="PTHR43065:SF46">
    <property type="entry name" value="C4-DICARBOXYLATE TRANSPORT SENSOR PROTEIN DCTB"/>
    <property type="match status" value="1"/>
</dbReference>
<organism evidence="10 11">
    <name type="scientific">Catalinimonas alkaloidigena</name>
    <dbReference type="NCBI Taxonomy" id="1075417"/>
    <lineage>
        <taxon>Bacteria</taxon>
        <taxon>Pseudomonadati</taxon>
        <taxon>Bacteroidota</taxon>
        <taxon>Cytophagia</taxon>
        <taxon>Cytophagales</taxon>
        <taxon>Catalimonadaceae</taxon>
        <taxon>Catalinimonas</taxon>
    </lineage>
</organism>
<dbReference type="InterPro" id="IPR003594">
    <property type="entry name" value="HATPase_dom"/>
</dbReference>
<evidence type="ECO:0000256" key="4">
    <source>
        <dbReference type="ARBA" id="ARBA00022741"/>
    </source>
</evidence>
<evidence type="ECO:0000256" key="7">
    <source>
        <dbReference type="ARBA" id="ARBA00023012"/>
    </source>
</evidence>